<feature type="transmembrane region" description="Helical" evidence="8">
    <location>
        <begin position="294"/>
        <end position="314"/>
    </location>
</feature>
<sequence>MTDRDGVIEQELGGVAPLRRAPRPGRGLAERGTPVEQAALAPALPSSGRRRPVAAGPARRPWLLAWTLAAGLTALLVLAPVAALGIEALQGSGGLWPHLLAYVLPPALRDTALLLAGVGLVVVAVGTGAAWLVAAYDFPGRRLLDWALLLPLAVPTYIAAYAYLDLLHPVGPVQSAIRALLGYARPRDLILPDLRSLPGCILLLGFVLYPYVYLPTRALFLMQSATLVEAGRSLGARPAAVFLRVALPLARPAIALGASLALLEALNDIGAAEFLGVRTLTVSIYDTWVNRSDLPGAAGLALVMLAACLGLIAVERRARRGRGYAGAAQRPRRMSRTPLSGPAALAALALGLVPVALGFLAPASYLAVEASRRLHRAGLSGAILSESVNTLVYAALATAVATTLGLVVAAGPRLLGGRWREALLRCATFGYAIPGAILAIGLLPPLAALDGALDGASRALTGAPLAAMGLGTGAALVYAYAVRFLAVTAGSSEAGLARVPRSLGDAARILGRGPAGALARVHLPLTWPALLGGALLVFVDCVKELPATLILRPLNVETLATHLYGEAARGTYEDGAVAALLIVAVGLLPVALLLRVSTPKVSPGA</sequence>
<evidence type="ECO:0000313" key="11">
    <source>
        <dbReference type="EMBL" id="BCM84140.1"/>
    </source>
</evidence>
<feature type="transmembrane region" description="Helical" evidence="8">
    <location>
        <begin position="63"/>
        <end position="86"/>
    </location>
</feature>
<evidence type="ECO:0000256" key="8">
    <source>
        <dbReference type="RuleBase" id="RU363032"/>
    </source>
</evidence>
<keyword evidence="3" id="KW-1003">Cell membrane</keyword>
<feature type="transmembrane region" description="Helical" evidence="8">
    <location>
        <begin position="463"/>
        <end position="482"/>
    </location>
</feature>
<dbReference type="GO" id="GO:0005886">
    <property type="term" value="C:plasma membrane"/>
    <property type="evidence" value="ECO:0007669"/>
    <property type="project" value="UniProtKB-SubCell"/>
</dbReference>
<evidence type="ECO:0000256" key="5">
    <source>
        <dbReference type="ARBA" id="ARBA00022692"/>
    </source>
</evidence>
<keyword evidence="4" id="KW-0997">Cell inner membrane</keyword>
<gene>
    <name evidence="11" type="primary">fbpA3</name>
    <name evidence="11" type="ORF">mvi_26010</name>
</gene>
<keyword evidence="5 8" id="KW-0812">Transmembrane</keyword>
<comment type="subcellular location">
    <subcellularLocation>
        <location evidence="1">Cell inner membrane</location>
        <topology evidence="1">Multi-pass membrane protein</topology>
    </subcellularLocation>
    <subcellularLocation>
        <location evidence="8">Cell membrane</location>
        <topology evidence="8">Multi-pass membrane protein</topology>
    </subcellularLocation>
</comment>
<dbReference type="GO" id="GO:0055085">
    <property type="term" value="P:transmembrane transport"/>
    <property type="evidence" value="ECO:0007669"/>
    <property type="project" value="InterPro"/>
</dbReference>
<feature type="region of interest" description="Disordered" evidence="9">
    <location>
        <begin position="12"/>
        <end position="32"/>
    </location>
</feature>
<evidence type="ECO:0000256" key="3">
    <source>
        <dbReference type="ARBA" id="ARBA00022475"/>
    </source>
</evidence>
<dbReference type="CDD" id="cd06261">
    <property type="entry name" value="TM_PBP2"/>
    <property type="match status" value="2"/>
</dbReference>
<keyword evidence="6 8" id="KW-1133">Transmembrane helix</keyword>
<evidence type="ECO:0000256" key="4">
    <source>
        <dbReference type="ARBA" id="ARBA00022519"/>
    </source>
</evidence>
<feature type="transmembrane region" description="Helical" evidence="8">
    <location>
        <begin position="388"/>
        <end position="410"/>
    </location>
</feature>
<dbReference type="InterPro" id="IPR035906">
    <property type="entry name" value="MetI-like_sf"/>
</dbReference>
<evidence type="ECO:0000256" key="7">
    <source>
        <dbReference type="ARBA" id="ARBA00023136"/>
    </source>
</evidence>
<feature type="domain" description="ABC transmembrane type-1" evidence="10">
    <location>
        <begin position="108"/>
        <end position="313"/>
    </location>
</feature>
<accession>A0A8H9C798</accession>
<evidence type="ECO:0000259" key="10">
    <source>
        <dbReference type="PROSITE" id="PS50928"/>
    </source>
</evidence>
<dbReference type="EMBL" id="AP024145">
    <property type="protein sequence ID" value="BCM84140.1"/>
    <property type="molecule type" value="Genomic_DNA"/>
</dbReference>
<feature type="transmembrane region" description="Helical" evidence="8">
    <location>
        <begin position="146"/>
        <end position="164"/>
    </location>
</feature>
<dbReference type="PANTHER" id="PTHR43357">
    <property type="entry name" value="INNER MEMBRANE ABC TRANSPORTER PERMEASE PROTEIN YDCV"/>
    <property type="match status" value="1"/>
</dbReference>
<feature type="transmembrane region" description="Helical" evidence="8">
    <location>
        <begin position="422"/>
        <end position="443"/>
    </location>
</feature>
<feature type="transmembrane region" description="Helical" evidence="8">
    <location>
        <begin position="241"/>
        <end position="263"/>
    </location>
</feature>
<keyword evidence="7 8" id="KW-0472">Membrane</keyword>
<dbReference type="Gene3D" id="1.10.3720.10">
    <property type="entry name" value="MetI-like"/>
    <property type="match status" value="2"/>
</dbReference>
<comment type="similarity">
    <text evidence="8">Belongs to the binding-protein-dependent transport system permease family.</text>
</comment>
<name>A0A8H9C798_9HYPH</name>
<dbReference type="KEGG" id="mind:mvi_26010"/>
<evidence type="ECO:0000256" key="6">
    <source>
        <dbReference type="ARBA" id="ARBA00022989"/>
    </source>
</evidence>
<proteinExistence type="inferred from homology"/>
<reference evidence="11" key="1">
    <citation type="submission" date="2020-11" db="EMBL/GenBank/DDBJ databases">
        <title>Complete genome sequence of a novel pathogenic Methylobacterium strain isolated from rice in Vietnam.</title>
        <authorList>
            <person name="Lai K."/>
            <person name="Okazaki S."/>
            <person name="Higashi K."/>
            <person name="Mori H."/>
            <person name="Toyoda A."/>
            <person name="Kurokawa K."/>
        </authorList>
    </citation>
    <scope>NUCLEOTIDE SEQUENCE</scope>
    <source>
        <strain evidence="11">VL1</strain>
    </source>
</reference>
<feature type="transmembrane region" description="Helical" evidence="8">
    <location>
        <begin position="196"/>
        <end position="214"/>
    </location>
</feature>
<feature type="domain" description="ABC transmembrane type-1" evidence="10">
    <location>
        <begin position="387"/>
        <end position="594"/>
    </location>
</feature>
<evidence type="ECO:0000256" key="9">
    <source>
        <dbReference type="SAM" id="MobiDB-lite"/>
    </source>
</evidence>
<organism evidence="11 12">
    <name type="scientific">Methylobacterium indicum</name>
    <dbReference type="NCBI Taxonomy" id="1775910"/>
    <lineage>
        <taxon>Bacteria</taxon>
        <taxon>Pseudomonadati</taxon>
        <taxon>Pseudomonadota</taxon>
        <taxon>Alphaproteobacteria</taxon>
        <taxon>Hyphomicrobiales</taxon>
        <taxon>Methylobacteriaceae</taxon>
        <taxon>Methylobacterium</taxon>
    </lineage>
</organism>
<dbReference type="AlphaFoldDB" id="A0A8H9C798"/>
<evidence type="ECO:0000256" key="2">
    <source>
        <dbReference type="ARBA" id="ARBA00022448"/>
    </source>
</evidence>
<dbReference type="PROSITE" id="PS50928">
    <property type="entry name" value="ABC_TM1"/>
    <property type="match status" value="2"/>
</dbReference>
<protein>
    <submittedName>
        <fullName evidence="11">ABC transporter permease</fullName>
    </submittedName>
</protein>
<feature type="transmembrane region" description="Helical" evidence="8">
    <location>
        <begin position="112"/>
        <end position="134"/>
    </location>
</feature>
<dbReference type="Pfam" id="PF00528">
    <property type="entry name" value="BPD_transp_1"/>
    <property type="match status" value="2"/>
</dbReference>
<dbReference type="Proteomes" id="UP000663508">
    <property type="component" value="Chromosome"/>
</dbReference>
<evidence type="ECO:0000256" key="1">
    <source>
        <dbReference type="ARBA" id="ARBA00004429"/>
    </source>
</evidence>
<feature type="transmembrane region" description="Helical" evidence="8">
    <location>
        <begin position="575"/>
        <end position="594"/>
    </location>
</feature>
<dbReference type="InterPro" id="IPR000515">
    <property type="entry name" value="MetI-like"/>
</dbReference>
<dbReference type="SUPFAM" id="SSF161098">
    <property type="entry name" value="MetI-like"/>
    <property type="match status" value="2"/>
</dbReference>
<feature type="compositionally biased region" description="Low complexity" evidence="9">
    <location>
        <begin position="13"/>
        <end position="32"/>
    </location>
</feature>
<evidence type="ECO:0000313" key="12">
    <source>
        <dbReference type="Proteomes" id="UP000663508"/>
    </source>
</evidence>
<keyword evidence="2 8" id="KW-0813">Transport</keyword>
<feature type="transmembrane region" description="Helical" evidence="8">
    <location>
        <begin position="343"/>
        <end position="368"/>
    </location>
</feature>
<dbReference type="PANTHER" id="PTHR43357:SF3">
    <property type="entry name" value="FE(3+)-TRANSPORT SYSTEM PERMEASE PROTEIN FBPB 2"/>
    <property type="match status" value="1"/>
</dbReference>